<protein>
    <recommendedName>
        <fullName evidence="3">Glycoside hydrolase family 42 N-terminal domain-containing protein</fullName>
    </recommendedName>
</protein>
<dbReference type="Gene3D" id="3.20.20.80">
    <property type="entry name" value="Glycosidases"/>
    <property type="match status" value="1"/>
</dbReference>
<sequence length="440" mass="51065">MAIQYIQIFRKNWVIILFITLISHSLTAQTLKNDFIEGKTNFPILAWDFLGSPDYSLKDVSECNFTIAGFIRPYDLNRVEEHGLQAIVDMDLNNWGTSLHRRIWRNLSDEEIDSRIRLLIENSGKSEAIIGYFIMDEPSVLDFPYLGKAVKAVKKYAPDKLAYINLFPNYATLSSIDKMNSQLGTKTYTEYLERFVNEVKPQFISYDNYMVQYSMDLKEEKRAISYFTNLLEVRRVALKYNLPYWNIVSSHQVRKNTTIPSLANMLFQAYTSLAAGYKGISWYQYNQNGYNYSPINKEQEKTSTWFYLKEVNRQILSLGPLINQLTSTGVYFTPSFLSYDFPTLPGEIVDSLNCDAPMMIGEFIDNKDNRYAMIVNLNLDRSVKFTLSTKSGKENIFLIIPSNRNDHLPLVRKNDMNNHNDNYWLTAGEGILIKFENDNH</sequence>
<dbReference type="RefSeq" id="WP_076930907.1">
    <property type="nucleotide sequence ID" value="NZ_LT605205.1"/>
</dbReference>
<proteinExistence type="predicted"/>
<name>A0A1R3SXP2_9BACT</name>
<evidence type="ECO:0000313" key="2">
    <source>
        <dbReference type="Proteomes" id="UP000187464"/>
    </source>
</evidence>
<dbReference type="EMBL" id="LT605205">
    <property type="protein sequence ID" value="SCD21013.1"/>
    <property type="molecule type" value="Genomic_DNA"/>
</dbReference>
<dbReference type="KEGG" id="psac:PSM36_2208"/>
<dbReference type="AlphaFoldDB" id="A0A1R3SXP2"/>
<accession>A0A1R3SXP2</accession>
<dbReference type="Proteomes" id="UP000187464">
    <property type="component" value="Chromosome I"/>
</dbReference>
<organism evidence="1 2">
    <name type="scientific">Proteiniphilum saccharofermentans</name>
    <dbReference type="NCBI Taxonomy" id="1642647"/>
    <lineage>
        <taxon>Bacteria</taxon>
        <taxon>Pseudomonadati</taxon>
        <taxon>Bacteroidota</taxon>
        <taxon>Bacteroidia</taxon>
        <taxon>Bacteroidales</taxon>
        <taxon>Dysgonomonadaceae</taxon>
        <taxon>Proteiniphilum</taxon>
    </lineage>
</organism>
<gene>
    <name evidence="1" type="ORF">PSM36_2208</name>
</gene>
<evidence type="ECO:0008006" key="3">
    <source>
        <dbReference type="Google" id="ProtNLM"/>
    </source>
</evidence>
<keyword evidence="2" id="KW-1185">Reference proteome</keyword>
<reference evidence="1 2" key="1">
    <citation type="submission" date="2016-08" db="EMBL/GenBank/DDBJ databases">
        <authorList>
            <person name="Seilhamer J.J."/>
        </authorList>
    </citation>
    <scope>NUCLEOTIDE SEQUENCE [LARGE SCALE GENOMIC DNA]</scope>
    <source>
        <strain evidence="1">M3/6</strain>
    </source>
</reference>
<dbReference type="InterPro" id="IPR017853">
    <property type="entry name" value="GH"/>
</dbReference>
<dbReference type="STRING" id="1642647.PSM36_2208"/>
<evidence type="ECO:0000313" key="1">
    <source>
        <dbReference type="EMBL" id="SCD21013.1"/>
    </source>
</evidence>
<dbReference type="SUPFAM" id="SSF51445">
    <property type="entry name" value="(Trans)glycosidases"/>
    <property type="match status" value="1"/>
</dbReference>